<proteinExistence type="predicted"/>
<dbReference type="Pfam" id="PF06693">
    <property type="entry name" value="DUF1190"/>
    <property type="match status" value="1"/>
</dbReference>
<dbReference type="EMBL" id="WEIA01000002">
    <property type="protein sequence ID" value="NLR20836.1"/>
    <property type="molecule type" value="Genomic_DNA"/>
</dbReference>
<feature type="compositionally biased region" description="Polar residues" evidence="1">
    <location>
        <begin position="188"/>
        <end position="198"/>
    </location>
</feature>
<dbReference type="Proteomes" id="UP000646877">
    <property type="component" value="Unassembled WGS sequence"/>
</dbReference>
<protein>
    <submittedName>
        <fullName evidence="2">DUF1190 domain-containing protein</fullName>
    </submittedName>
</protein>
<feature type="compositionally biased region" description="Low complexity" evidence="1">
    <location>
        <begin position="157"/>
        <end position="166"/>
    </location>
</feature>
<dbReference type="AlphaFoldDB" id="A0A8I2H612"/>
<dbReference type="RefSeq" id="WP_193521615.1">
    <property type="nucleotide sequence ID" value="NZ_CBCSDF010000002.1"/>
</dbReference>
<evidence type="ECO:0000313" key="3">
    <source>
        <dbReference type="EMBL" id="WOX29680.1"/>
    </source>
</evidence>
<organism evidence="2 4">
    <name type="scientific">Pseudoalteromonas maricaloris</name>
    <dbReference type="NCBI Taxonomy" id="184924"/>
    <lineage>
        <taxon>Bacteria</taxon>
        <taxon>Pseudomonadati</taxon>
        <taxon>Pseudomonadota</taxon>
        <taxon>Gammaproteobacteria</taxon>
        <taxon>Alteromonadales</taxon>
        <taxon>Pseudoalteromonadaceae</taxon>
        <taxon>Pseudoalteromonas</taxon>
    </lineage>
</organism>
<dbReference type="EMBL" id="CP137578">
    <property type="protein sequence ID" value="WOX29680.1"/>
    <property type="molecule type" value="Genomic_DNA"/>
</dbReference>
<dbReference type="Proteomes" id="UP001304419">
    <property type="component" value="Chromosome 1"/>
</dbReference>
<evidence type="ECO:0000313" key="5">
    <source>
        <dbReference type="Proteomes" id="UP001304419"/>
    </source>
</evidence>
<dbReference type="PROSITE" id="PS51257">
    <property type="entry name" value="PROKAR_LIPOPROTEIN"/>
    <property type="match status" value="1"/>
</dbReference>
<feature type="region of interest" description="Disordered" evidence="1">
    <location>
        <begin position="157"/>
        <end position="198"/>
    </location>
</feature>
<reference evidence="3 5" key="2">
    <citation type="submission" date="2023-10" db="EMBL/GenBank/DDBJ databases">
        <title>To unveil natural product biosynthetic capacity in Pseudoalteromonas.</title>
        <authorList>
            <person name="Wang J."/>
        </authorList>
    </citation>
    <scope>NUCLEOTIDE SEQUENCE [LARGE SCALE GENOMIC DNA]</scope>
    <source>
        <strain evidence="3 5">DSM 15914</strain>
    </source>
</reference>
<dbReference type="InterPro" id="IPR009576">
    <property type="entry name" value="Biofilm_formation_YgiB"/>
</dbReference>
<accession>A0A8I2H612</accession>
<keyword evidence="5" id="KW-1185">Reference proteome</keyword>
<evidence type="ECO:0000256" key="1">
    <source>
        <dbReference type="SAM" id="MobiDB-lite"/>
    </source>
</evidence>
<evidence type="ECO:0000313" key="2">
    <source>
        <dbReference type="EMBL" id="NLR20836.1"/>
    </source>
</evidence>
<reference evidence="2" key="1">
    <citation type="submission" date="2019-10" db="EMBL/GenBank/DDBJ databases">
        <authorList>
            <person name="Paulsen S."/>
        </authorList>
    </citation>
    <scope>NUCLEOTIDE SEQUENCE</scope>
    <source>
        <strain evidence="2">LMG 19692</strain>
    </source>
</reference>
<gene>
    <name evidence="2" type="ORF">F9Y85_05765</name>
    <name evidence="3" type="ORF">R5H13_05315</name>
</gene>
<evidence type="ECO:0000313" key="4">
    <source>
        <dbReference type="Proteomes" id="UP000646877"/>
    </source>
</evidence>
<sequence length="198" mass="21517">MKRSRTIKLTLLMGATGGLTACGDSDESALLFKDVDECTSFGIEEEACQFQYQQALDSHRQEAPKYASEQLCESDFGFDRCENSSGGIWRPIMAGFMVAALAEAVDEGLDMMKKRKKKKAAYLGGTYYSGAKPLYRSRDDFFSYRNAQNGFVASAKSSGTTSVKSSTINYKPRASSVSRSRGGFGRTASRSSGGSWGS</sequence>
<name>A0A8I2H612_9GAMM</name>